<dbReference type="GO" id="GO:0005730">
    <property type="term" value="C:nucleolus"/>
    <property type="evidence" value="ECO:0007669"/>
    <property type="project" value="TreeGrafter"/>
</dbReference>
<dbReference type="InterPro" id="IPR013500">
    <property type="entry name" value="TopoI_cat_euk"/>
</dbReference>
<dbReference type="PANTHER" id="PTHR10290">
    <property type="entry name" value="DNA TOPOISOMERASE I"/>
    <property type="match status" value="1"/>
</dbReference>
<evidence type="ECO:0000256" key="1">
    <source>
        <dbReference type="PROSITE-ProRule" id="PRU01382"/>
    </source>
</evidence>
<reference evidence="4 5" key="1">
    <citation type="journal article" date="2012" name="Genome Biol.">
        <title>Sequencing three crocodilian genomes to illuminate the evolution of archosaurs and amniotes.</title>
        <authorList>
            <person name="St John J.A."/>
            <person name="Braun E.L."/>
            <person name="Isberg S.R."/>
            <person name="Miles L.G."/>
            <person name="Chong A.Y."/>
            <person name="Gongora J."/>
            <person name="Dalzell P."/>
            <person name="Moran C."/>
            <person name="Bed'hom B."/>
            <person name="Abzhanov A."/>
            <person name="Burgess S.C."/>
            <person name="Cooksey A.M."/>
            <person name="Castoe T.A."/>
            <person name="Crawford N.G."/>
            <person name="Densmore L.D."/>
            <person name="Drew J.C."/>
            <person name="Edwards S.V."/>
            <person name="Faircloth B.C."/>
            <person name="Fujita M.K."/>
            <person name="Greenwold M.J."/>
            <person name="Hoffmann F.G."/>
            <person name="Howard J.M."/>
            <person name="Iguchi T."/>
            <person name="Janes D.E."/>
            <person name="Khan S.Y."/>
            <person name="Kohno S."/>
            <person name="de Koning A.J."/>
            <person name="Lance S.L."/>
            <person name="McCarthy F.M."/>
            <person name="McCormack J.E."/>
            <person name="Merchant M.E."/>
            <person name="Peterson D.G."/>
            <person name="Pollock D.D."/>
            <person name="Pourmand N."/>
            <person name="Raney B.J."/>
            <person name="Roessler K.A."/>
            <person name="Sanford J.R."/>
            <person name="Sawyer R.H."/>
            <person name="Schmidt C.J."/>
            <person name="Triplett E.W."/>
            <person name="Tuberville T.D."/>
            <person name="Venegas-Anaya M."/>
            <person name="Howard J.T."/>
            <person name="Jarvis E.D."/>
            <person name="Guillette L.J.Jr."/>
            <person name="Glenn T.C."/>
            <person name="Green R.E."/>
            <person name="Ray D.A."/>
        </authorList>
    </citation>
    <scope>NUCLEOTIDE SEQUENCE [LARGE SCALE GENOMIC DNA]</scope>
    <source>
        <strain evidence="4">KSC_2009_1</strain>
    </source>
</reference>
<dbReference type="PANTHER" id="PTHR10290:SF24">
    <property type="entry name" value="DNA TOPOISOMERASE I"/>
    <property type="match status" value="1"/>
</dbReference>
<dbReference type="InterPro" id="IPR014727">
    <property type="entry name" value="TopoI_cat_a/b-sub_euk"/>
</dbReference>
<evidence type="ECO:0000259" key="3">
    <source>
        <dbReference type="SMART" id="SM00435"/>
    </source>
</evidence>
<dbReference type="GO" id="GO:0003677">
    <property type="term" value="F:DNA binding"/>
    <property type="evidence" value="ECO:0007669"/>
    <property type="project" value="UniProtKB-UniRule"/>
</dbReference>
<sequence length="173" mass="19459">MDPALQKNAKAAKFSILACEKWDHSGCVNYRCSDYYLYAFKDRASEGQPPGMLTSMLNKYLQCLMEGLTAKVFRTYNASITLQQQLKALTDSQDSIPAKILSYNRANRAVAVLCNHQRAPPKTFEQSMANLQAKTETKREQLSLAKKELKQAKQDVKGSDSEKLKNAPMMLSK</sequence>
<keyword evidence="1" id="KW-0238">DNA-binding</keyword>
<gene>
    <name evidence="4" type="ORF">Y1Q_0010332</name>
</gene>
<evidence type="ECO:0000256" key="2">
    <source>
        <dbReference type="SAM" id="MobiDB-lite"/>
    </source>
</evidence>
<dbReference type="EMBL" id="AKHW03002566">
    <property type="protein sequence ID" value="KYO37895.1"/>
    <property type="molecule type" value="Genomic_DNA"/>
</dbReference>
<feature type="domain" description="DNA topoisomerase I eukaryotic-type" evidence="3">
    <location>
        <begin position="7"/>
        <end position="173"/>
    </location>
</feature>
<name>A0A151NN42_ALLMI</name>
<dbReference type="SUPFAM" id="SSF56349">
    <property type="entry name" value="DNA breaking-rejoining enzymes"/>
    <property type="match status" value="1"/>
</dbReference>
<dbReference type="GO" id="GO:0005694">
    <property type="term" value="C:chromosome"/>
    <property type="evidence" value="ECO:0007669"/>
    <property type="project" value="InterPro"/>
</dbReference>
<dbReference type="InterPro" id="IPR011010">
    <property type="entry name" value="DNA_brk_join_enz"/>
</dbReference>
<keyword evidence="5" id="KW-1185">Reference proteome</keyword>
<feature type="compositionally biased region" description="Basic and acidic residues" evidence="2">
    <location>
        <begin position="148"/>
        <end position="165"/>
    </location>
</feature>
<dbReference type="InterPro" id="IPR051062">
    <property type="entry name" value="Topoisomerase_IB"/>
</dbReference>
<dbReference type="GO" id="GO:0003917">
    <property type="term" value="F:DNA topoisomerase type I (single strand cut, ATP-independent) activity"/>
    <property type="evidence" value="ECO:0007669"/>
    <property type="project" value="InterPro"/>
</dbReference>
<organism evidence="4 5">
    <name type="scientific">Alligator mississippiensis</name>
    <name type="common">American alligator</name>
    <dbReference type="NCBI Taxonomy" id="8496"/>
    <lineage>
        <taxon>Eukaryota</taxon>
        <taxon>Metazoa</taxon>
        <taxon>Chordata</taxon>
        <taxon>Craniata</taxon>
        <taxon>Vertebrata</taxon>
        <taxon>Euteleostomi</taxon>
        <taxon>Archelosauria</taxon>
        <taxon>Archosauria</taxon>
        <taxon>Crocodylia</taxon>
        <taxon>Alligatoridae</taxon>
        <taxon>Alligatorinae</taxon>
        <taxon>Alligator</taxon>
    </lineage>
</organism>
<evidence type="ECO:0000313" key="4">
    <source>
        <dbReference type="EMBL" id="KYO37895.1"/>
    </source>
</evidence>
<dbReference type="AlphaFoldDB" id="A0A151NN42"/>
<dbReference type="Pfam" id="PF01028">
    <property type="entry name" value="Topoisom_I"/>
    <property type="match status" value="1"/>
</dbReference>
<comment type="caution">
    <text evidence="1">Lacks conserved residue(s) required for the propagation of feature annotation.</text>
</comment>
<accession>A0A151NN42</accession>
<dbReference type="SMART" id="SM00435">
    <property type="entry name" value="TOPEUc"/>
    <property type="match status" value="1"/>
</dbReference>
<dbReference type="Gene3D" id="1.10.132.10">
    <property type="match status" value="1"/>
</dbReference>
<feature type="region of interest" description="Disordered" evidence="2">
    <location>
        <begin position="148"/>
        <end position="173"/>
    </location>
</feature>
<dbReference type="GO" id="GO:0006260">
    <property type="term" value="P:DNA replication"/>
    <property type="evidence" value="ECO:0007669"/>
    <property type="project" value="TreeGrafter"/>
</dbReference>
<dbReference type="STRING" id="8496.A0A151NN42"/>
<dbReference type="GO" id="GO:0006265">
    <property type="term" value="P:DNA topological change"/>
    <property type="evidence" value="ECO:0007669"/>
    <property type="project" value="InterPro"/>
</dbReference>
<evidence type="ECO:0000313" key="5">
    <source>
        <dbReference type="Proteomes" id="UP000050525"/>
    </source>
</evidence>
<dbReference type="GO" id="GO:0007059">
    <property type="term" value="P:chromosome segregation"/>
    <property type="evidence" value="ECO:0007669"/>
    <property type="project" value="TreeGrafter"/>
</dbReference>
<dbReference type="Proteomes" id="UP000050525">
    <property type="component" value="Unassembled WGS sequence"/>
</dbReference>
<dbReference type="PROSITE" id="PS52038">
    <property type="entry name" value="TOPO_IB_2"/>
    <property type="match status" value="1"/>
</dbReference>
<dbReference type="InterPro" id="IPR013499">
    <property type="entry name" value="TopoI_euk"/>
</dbReference>
<comment type="caution">
    <text evidence="4">The sequence shown here is derived from an EMBL/GenBank/DDBJ whole genome shotgun (WGS) entry which is preliminary data.</text>
</comment>
<proteinExistence type="predicted"/>
<protein>
    <recommendedName>
        <fullName evidence="3">DNA topoisomerase I eukaryotic-type domain-containing protein</fullName>
    </recommendedName>
</protein>